<proteinExistence type="predicted"/>
<reference evidence="1 2" key="1">
    <citation type="submission" date="2018-04" db="EMBL/GenBank/DDBJ databases">
        <authorList>
            <person name="Vogel A."/>
        </authorList>
    </citation>
    <scope>NUCLEOTIDE SEQUENCE [LARGE SCALE GENOMIC DNA]</scope>
</reference>
<dbReference type="Proteomes" id="UP000595140">
    <property type="component" value="Unassembled WGS sequence"/>
</dbReference>
<accession>A0A484MRN1</accession>
<name>A0A484MRN1_9ASTE</name>
<gene>
    <name evidence="1" type="ORF">CCAM_LOCUS33338</name>
</gene>
<protein>
    <submittedName>
        <fullName evidence="1">Uncharacterized protein</fullName>
    </submittedName>
</protein>
<sequence>MDVLVSAIENFSASEYFRSRLGKMMLWSLKISRAATTVETTRHVTGPNTELIADAVENNWCQILFQFCPI</sequence>
<organism evidence="1 2">
    <name type="scientific">Cuscuta campestris</name>
    <dbReference type="NCBI Taxonomy" id="132261"/>
    <lineage>
        <taxon>Eukaryota</taxon>
        <taxon>Viridiplantae</taxon>
        <taxon>Streptophyta</taxon>
        <taxon>Embryophyta</taxon>
        <taxon>Tracheophyta</taxon>
        <taxon>Spermatophyta</taxon>
        <taxon>Magnoliopsida</taxon>
        <taxon>eudicotyledons</taxon>
        <taxon>Gunneridae</taxon>
        <taxon>Pentapetalae</taxon>
        <taxon>asterids</taxon>
        <taxon>lamiids</taxon>
        <taxon>Solanales</taxon>
        <taxon>Convolvulaceae</taxon>
        <taxon>Cuscuteae</taxon>
        <taxon>Cuscuta</taxon>
        <taxon>Cuscuta subgen. Grammica</taxon>
        <taxon>Cuscuta sect. Cleistogrammica</taxon>
    </lineage>
</organism>
<dbReference type="EMBL" id="OOIL02004391">
    <property type="protein sequence ID" value="VFQ91562.1"/>
    <property type="molecule type" value="Genomic_DNA"/>
</dbReference>
<dbReference type="AlphaFoldDB" id="A0A484MRN1"/>
<evidence type="ECO:0000313" key="2">
    <source>
        <dbReference type="Proteomes" id="UP000595140"/>
    </source>
</evidence>
<evidence type="ECO:0000313" key="1">
    <source>
        <dbReference type="EMBL" id="VFQ91562.1"/>
    </source>
</evidence>
<keyword evidence="2" id="KW-1185">Reference proteome</keyword>